<comment type="cofactor">
    <cofactor evidence="2">
        <name>L-ascorbate</name>
        <dbReference type="ChEBI" id="CHEBI:38290"/>
    </cofactor>
</comment>
<accession>A0A6B3NQV8</accession>
<keyword evidence="3" id="KW-0560">Oxidoreductase</keyword>
<evidence type="ECO:0000256" key="1">
    <source>
        <dbReference type="ARBA" id="ARBA00001954"/>
    </source>
</evidence>
<dbReference type="InterPro" id="IPR050411">
    <property type="entry name" value="AlphaKG_dependent_hydroxylases"/>
</dbReference>
<dbReference type="PANTHER" id="PTHR10696">
    <property type="entry name" value="GAMMA-BUTYROBETAINE HYDROXYLASE-RELATED"/>
    <property type="match status" value="1"/>
</dbReference>
<name>A0A6B3NQV8_9CYAN</name>
<dbReference type="EMBL" id="JAAHFQ010000881">
    <property type="protein sequence ID" value="NER31628.1"/>
    <property type="molecule type" value="Genomic_DNA"/>
</dbReference>
<dbReference type="InterPro" id="IPR042098">
    <property type="entry name" value="TauD-like_sf"/>
</dbReference>
<dbReference type="GO" id="GO:0045329">
    <property type="term" value="P:carnitine biosynthetic process"/>
    <property type="evidence" value="ECO:0007669"/>
    <property type="project" value="TreeGrafter"/>
</dbReference>
<dbReference type="AlphaFoldDB" id="A0A6B3NQV8"/>
<evidence type="ECO:0000256" key="2">
    <source>
        <dbReference type="ARBA" id="ARBA00001961"/>
    </source>
</evidence>
<dbReference type="Gene3D" id="3.60.130.10">
    <property type="entry name" value="Clavaminate synthase-like"/>
    <property type="match status" value="1"/>
</dbReference>
<dbReference type="GO" id="GO:0016491">
    <property type="term" value="F:oxidoreductase activity"/>
    <property type="evidence" value="ECO:0007669"/>
    <property type="project" value="UniProtKB-KW"/>
</dbReference>
<protein>
    <recommendedName>
        <fullName evidence="4">TauD/TfdA-like domain-containing protein</fullName>
    </recommendedName>
</protein>
<evidence type="ECO:0000313" key="5">
    <source>
        <dbReference type="EMBL" id="NER31628.1"/>
    </source>
</evidence>
<comment type="cofactor">
    <cofactor evidence="1">
        <name>Fe(2+)</name>
        <dbReference type="ChEBI" id="CHEBI:29033"/>
    </cofactor>
</comment>
<dbReference type="InterPro" id="IPR003819">
    <property type="entry name" value="TauD/TfdA-like"/>
</dbReference>
<organism evidence="5">
    <name type="scientific">Symploca sp. SIO1C4</name>
    <dbReference type="NCBI Taxonomy" id="2607765"/>
    <lineage>
        <taxon>Bacteria</taxon>
        <taxon>Bacillati</taxon>
        <taxon>Cyanobacteriota</taxon>
        <taxon>Cyanophyceae</taxon>
        <taxon>Coleofasciculales</taxon>
        <taxon>Coleofasciculaceae</taxon>
        <taxon>Symploca</taxon>
    </lineage>
</organism>
<dbReference type="PANTHER" id="PTHR10696:SF51">
    <property type="entry name" value="TRIMETHYLLYSINE DIOXYGENASE, MITOCHONDRIAL"/>
    <property type="match status" value="1"/>
</dbReference>
<dbReference type="SUPFAM" id="SSF51197">
    <property type="entry name" value="Clavaminate synthase-like"/>
    <property type="match status" value="1"/>
</dbReference>
<dbReference type="Pfam" id="PF02668">
    <property type="entry name" value="TauD"/>
    <property type="match status" value="1"/>
</dbReference>
<evidence type="ECO:0000256" key="3">
    <source>
        <dbReference type="ARBA" id="ARBA00023002"/>
    </source>
</evidence>
<reference evidence="5" key="1">
    <citation type="submission" date="2019-11" db="EMBL/GenBank/DDBJ databases">
        <title>Genomic insights into an expanded diversity of filamentous marine cyanobacteria reveals the extraordinary biosynthetic potential of Moorea and Okeania.</title>
        <authorList>
            <person name="Ferreira Leao T."/>
            <person name="Wang M."/>
            <person name="Moss N."/>
            <person name="Da Silva R."/>
            <person name="Sanders J."/>
            <person name="Nurk S."/>
            <person name="Gurevich A."/>
            <person name="Humphrey G."/>
            <person name="Reher R."/>
            <person name="Zhu Q."/>
            <person name="Belda-Ferre P."/>
            <person name="Glukhov E."/>
            <person name="Rex R."/>
            <person name="Dorrestein P.C."/>
            <person name="Knight R."/>
            <person name="Pevzner P."/>
            <person name="Gerwick W.H."/>
            <person name="Gerwick L."/>
        </authorList>
    </citation>
    <scope>NUCLEOTIDE SEQUENCE</scope>
    <source>
        <strain evidence="5">SIO1C4</strain>
    </source>
</reference>
<gene>
    <name evidence="5" type="ORF">F6J89_29455</name>
</gene>
<feature type="domain" description="TauD/TfdA-like" evidence="4">
    <location>
        <begin position="7"/>
        <end position="56"/>
    </location>
</feature>
<comment type="caution">
    <text evidence="5">The sequence shown here is derived from an EMBL/GenBank/DDBJ whole genome shotgun (WGS) entry which is preliminary data.</text>
</comment>
<sequence>MPLSSLYALFCYLNNPTYQYCFRLEAGDCLLVQNFRVLHGRKAFNPNSGSRHLEVAFVEWNDFTGRHDFYRVKDDLYLVH</sequence>
<proteinExistence type="predicted"/>
<evidence type="ECO:0000259" key="4">
    <source>
        <dbReference type="Pfam" id="PF02668"/>
    </source>
</evidence>